<keyword evidence="3 7" id="KW-0812">Transmembrane</keyword>
<evidence type="ECO:0000313" key="10">
    <source>
        <dbReference type="EMBL" id="ROO90931.1"/>
    </source>
</evidence>
<dbReference type="InterPro" id="IPR050250">
    <property type="entry name" value="Macrolide_Exporter_MacB"/>
</dbReference>
<comment type="caution">
    <text evidence="10">The sequence shown here is derived from an EMBL/GenBank/DDBJ whole genome shotgun (WGS) entry which is preliminary data.</text>
</comment>
<comment type="subcellular location">
    <subcellularLocation>
        <location evidence="1">Cell membrane</location>
        <topology evidence="1">Multi-pass membrane protein</topology>
    </subcellularLocation>
</comment>
<evidence type="ECO:0000256" key="3">
    <source>
        <dbReference type="ARBA" id="ARBA00022692"/>
    </source>
</evidence>
<evidence type="ECO:0000256" key="5">
    <source>
        <dbReference type="ARBA" id="ARBA00023136"/>
    </source>
</evidence>
<sequence>MRFLVLNSLRYRKSAFAGAFVALFCAAALVSACATLMDTGLRGSVAPERYAGTPVVVSGDLSIDLVKQKKDKTKIKHKAVTERPWLPLEVADRLRTVPGVSEVVPEVEIPVYLERGSGERSWGHSWDSAVLTPFTIGEGREPRRSGEIAVDGGAVPGDVLTVRTPTGTRDYTVVGVTAQRLASQRSVFFAPEEAPALARPGMAAAFGVFGEVSAADLRAELSGTEAEVHTGDARGNAEFPDASAARTRLMSMGGALAGTSLIVAVLAVSGIFALAGLQRRRELALLRAVAATPAQLSRMLGQEALIVALAAAVPGALTGLLLAGRLHEAFVDLGAIPPNLPLVTGFLPAPAAIAGSLAAAWAAARLSGRRAGRVRPVEALGEAAPGGFRIAPLRVAAGVAAAGGAVVLTLTLSSVSTDRGAGPLTPLTALVWSLAAALLGPLLVRVVAAVIAPPLRRTGAAGRLAAEQLRTGADRAAAVVAPLTLVVALGCTLLAAGSTLDEAAEDQLRDGIRAGLVVGPKVPAQDAQALRRMPGVEAVTEVVRTTVRTVSSPYRAQGVTPEGLDKTMDLRTVEGSLVDLREGTMAVQERLGMAVGDLVEMALGDGTPVTAEVVAVYRSGLGFAQVTLPYATVAGHVDDPMSDFLLVAGRGITGADISAALGGSVGAASPSAALPGTSSANYVALGMIIAFAVISLVNTLAVATLGRSRELALLRLVGATKSQIMRSLAWETLPLALLATGLGTAIALVTLSAYASAMAGGALTFPGTTYATVVAAGVLPAFAALLLAGRAALRPRPTDALGFRE</sequence>
<dbReference type="AlphaFoldDB" id="A0A3N1DBN5"/>
<evidence type="ECO:0000256" key="6">
    <source>
        <dbReference type="ARBA" id="ARBA00038076"/>
    </source>
</evidence>
<dbReference type="Proteomes" id="UP000272400">
    <property type="component" value="Unassembled WGS sequence"/>
</dbReference>
<dbReference type="RefSeq" id="WP_211360173.1">
    <property type="nucleotide sequence ID" value="NZ_RJKE01000001.1"/>
</dbReference>
<dbReference type="EMBL" id="RJKE01000001">
    <property type="protein sequence ID" value="ROO90931.1"/>
    <property type="molecule type" value="Genomic_DNA"/>
</dbReference>
<feature type="transmembrane region" description="Helical" evidence="7">
    <location>
        <begin position="304"/>
        <end position="323"/>
    </location>
</feature>
<reference evidence="10 11" key="1">
    <citation type="submission" date="2018-11" db="EMBL/GenBank/DDBJ databases">
        <title>Sequencing the genomes of 1000 actinobacteria strains.</title>
        <authorList>
            <person name="Klenk H.-P."/>
        </authorList>
    </citation>
    <scope>NUCLEOTIDE SEQUENCE [LARGE SCALE GENOMIC DNA]</scope>
    <source>
        <strain evidence="10 11">DSM 44254</strain>
    </source>
</reference>
<keyword evidence="2" id="KW-1003">Cell membrane</keyword>
<feature type="transmembrane region" description="Helical" evidence="7">
    <location>
        <begin position="682"/>
        <end position="705"/>
    </location>
</feature>
<keyword evidence="4 7" id="KW-1133">Transmembrane helix</keyword>
<evidence type="ECO:0000256" key="7">
    <source>
        <dbReference type="SAM" id="Phobius"/>
    </source>
</evidence>
<protein>
    <submittedName>
        <fullName evidence="10">Putative ABC transport system permease protein</fullName>
    </submittedName>
</protein>
<dbReference type="GO" id="GO:0005886">
    <property type="term" value="C:plasma membrane"/>
    <property type="evidence" value="ECO:0007669"/>
    <property type="project" value="UniProtKB-SubCell"/>
</dbReference>
<feature type="transmembrane region" description="Helical" evidence="7">
    <location>
        <begin position="769"/>
        <end position="788"/>
    </location>
</feature>
<comment type="similarity">
    <text evidence="6">Belongs to the ABC-4 integral membrane protein family.</text>
</comment>
<proteinExistence type="inferred from homology"/>
<organism evidence="10 11">
    <name type="scientific">Actinocorallia herbida</name>
    <dbReference type="NCBI Taxonomy" id="58109"/>
    <lineage>
        <taxon>Bacteria</taxon>
        <taxon>Bacillati</taxon>
        <taxon>Actinomycetota</taxon>
        <taxon>Actinomycetes</taxon>
        <taxon>Streptosporangiales</taxon>
        <taxon>Thermomonosporaceae</taxon>
        <taxon>Actinocorallia</taxon>
    </lineage>
</organism>
<gene>
    <name evidence="10" type="ORF">EDD29_8673</name>
</gene>
<dbReference type="PANTHER" id="PTHR30572">
    <property type="entry name" value="MEMBRANE COMPONENT OF TRANSPORTER-RELATED"/>
    <property type="match status" value="1"/>
</dbReference>
<feature type="domain" description="ABC3 transporter permease C-terminal" evidence="9">
    <location>
        <begin position="683"/>
        <end position="791"/>
    </location>
</feature>
<evidence type="ECO:0000256" key="8">
    <source>
        <dbReference type="SAM" id="SignalP"/>
    </source>
</evidence>
<dbReference type="GO" id="GO:0022857">
    <property type="term" value="F:transmembrane transporter activity"/>
    <property type="evidence" value="ECO:0007669"/>
    <property type="project" value="TreeGrafter"/>
</dbReference>
<evidence type="ECO:0000313" key="11">
    <source>
        <dbReference type="Proteomes" id="UP000272400"/>
    </source>
</evidence>
<keyword evidence="8" id="KW-0732">Signal</keyword>
<feature type="transmembrane region" description="Helical" evidence="7">
    <location>
        <begin position="429"/>
        <end position="455"/>
    </location>
</feature>
<dbReference type="Pfam" id="PF02687">
    <property type="entry name" value="FtsX"/>
    <property type="match status" value="2"/>
</dbReference>
<dbReference type="PROSITE" id="PS51257">
    <property type="entry name" value="PROKAR_LIPOPROTEIN"/>
    <property type="match status" value="1"/>
</dbReference>
<keyword evidence="5 7" id="KW-0472">Membrane</keyword>
<feature type="transmembrane region" description="Helical" evidence="7">
    <location>
        <begin position="255"/>
        <end position="277"/>
    </location>
</feature>
<accession>A0A3N1DBN5</accession>
<evidence type="ECO:0000256" key="2">
    <source>
        <dbReference type="ARBA" id="ARBA00022475"/>
    </source>
</evidence>
<name>A0A3N1DBN5_9ACTN</name>
<feature type="transmembrane region" description="Helical" evidence="7">
    <location>
        <begin position="476"/>
        <end position="497"/>
    </location>
</feature>
<feature type="chain" id="PRO_5039474186" evidence="8">
    <location>
        <begin position="18"/>
        <end position="805"/>
    </location>
</feature>
<dbReference type="InterPro" id="IPR003838">
    <property type="entry name" value="ABC3_permease_C"/>
</dbReference>
<evidence type="ECO:0000256" key="1">
    <source>
        <dbReference type="ARBA" id="ARBA00004651"/>
    </source>
</evidence>
<feature type="transmembrane region" description="Helical" evidence="7">
    <location>
        <begin position="395"/>
        <end position="417"/>
    </location>
</feature>
<evidence type="ECO:0000259" key="9">
    <source>
        <dbReference type="Pfam" id="PF02687"/>
    </source>
</evidence>
<feature type="domain" description="ABC3 transporter permease C-terminal" evidence="9">
    <location>
        <begin position="256"/>
        <end position="369"/>
    </location>
</feature>
<feature type="signal peptide" evidence="8">
    <location>
        <begin position="1"/>
        <end position="17"/>
    </location>
</feature>
<evidence type="ECO:0000256" key="4">
    <source>
        <dbReference type="ARBA" id="ARBA00022989"/>
    </source>
</evidence>
<feature type="transmembrane region" description="Helical" evidence="7">
    <location>
        <begin position="735"/>
        <end position="757"/>
    </location>
</feature>
<dbReference type="PANTHER" id="PTHR30572:SF4">
    <property type="entry name" value="ABC TRANSPORTER PERMEASE YTRF"/>
    <property type="match status" value="1"/>
</dbReference>
<keyword evidence="11" id="KW-1185">Reference proteome</keyword>
<feature type="transmembrane region" description="Helical" evidence="7">
    <location>
        <begin position="343"/>
        <end position="364"/>
    </location>
</feature>